<reference evidence="1 3" key="1">
    <citation type="journal article" date="2011" name="Nature">
        <title>The Medicago genome provides insight into the evolution of rhizobial symbioses.</title>
        <authorList>
            <person name="Young N.D."/>
            <person name="Debelle F."/>
            <person name="Oldroyd G.E."/>
            <person name="Geurts R."/>
            <person name="Cannon S.B."/>
            <person name="Udvardi M.K."/>
            <person name="Benedito V.A."/>
            <person name="Mayer K.F."/>
            <person name="Gouzy J."/>
            <person name="Schoof H."/>
            <person name="Van de Peer Y."/>
            <person name="Proost S."/>
            <person name="Cook D.R."/>
            <person name="Meyers B.C."/>
            <person name="Spannagl M."/>
            <person name="Cheung F."/>
            <person name="De Mita S."/>
            <person name="Krishnakumar V."/>
            <person name="Gundlach H."/>
            <person name="Zhou S."/>
            <person name="Mudge J."/>
            <person name="Bharti A.K."/>
            <person name="Murray J.D."/>
            <person name="Naoumkina M.A."/>
            <person name="Rosen B."/>
            <person name="Silverstein K.A."/>
            <person name="Tang H."/>
            <person name="Rombauts S."/>
            <person name="Zhao P.X."/>
            <person name="Zhou P."/>
            <person name="Barbe V."/>
            <person name="Bardou P."/>
            <person name="Bechner M."/>
            <person name="Bellec A."/>
            <person name="Berger A."/>
            <person name="Berges H."/>
            <person name="Bidwell S."/>
            <person name="Bisseling T."/>
            <person name="Choisne N."/>
            <person name="Couloux A."/>
            <person name="Denny R."/>
            <person name="Deshpande S."/>
            <person name="Dai X."/>
            <person name="Doyle J.J."/>
            <person name="Dudez A.M."/>
            <person name="Farmer A.D."/>
            <person name="Fouteau S."/>
            <person name="Franken C."/>
            <person name="Gibelin C."/>
            <person name="Gish J."/>
            <person name="Goldstein S."/>
            <person name="Gonzalez A.J."/>
            <person name="Green P.J."/>
            <person name="Hallab A."/>
            <person name="Hartog M."/>
            <person name="Hua A."/>
            <person name="Humphray S.J."/>
            <person name="Jeong D.H."/>
            <person name="Jing Y."/>
            <person name="Jocker A."/>
            <person name="Kenton S.M."/>
            <person name="Kim D.J."/>
            <person name="Klee K."/>
            <person name="Lai H."/>
            <person name="Lang C."/>
            <person name="Lin S."/>
            <person name="Macmil S.L."/>
            <person name="Magdelenat G."/>
            <person name="Matthews L."/>
            <person name="McCorrison J."/>
            <person name="Monaghan E.L."/>
            <person name="Mun J.H."/>
            <person name="Najar F.Z."/>
            <person name="Nicholson C."/>
            <person name="Noirot C."/>
            <person name="O'Bleness M."/>
            <person name="Paule C.R."/>
            <person name="Poulain J."/>
            <person name="Prion F."/>
            <person name="Qin B."/>
            <person name="Qu C."/>
            <person name="Retzel E.F."/>
            <person name="Riddle C."/>
            <person name="Sallet E."/>
            <person name="Samain S."/>
            <person name="Samson N."/>
            <person name="Sanders I."/>
            <person name="Saurat O."/>
            <person name="Scarpelli C."/>
            <person name="Schiex T."/>
            <person name="Segurens B."/>
            <person name="Severin A.J."/>
            <person name="Sherrier D.J."/>
            <person name="Shi R."/>
            <person name="Sims S."/>
            <person name="Singer S.R."/>
            <person name="Sinharoy S."/>
            <person name="Sterck L."/>
            <person name="Viollet A."/>
            <person name="Wang B.B."/>
            <person name="Wang K."/>
            <person name="Wang M."/>
            <person name="Wang X."/>
            <person name="Warfsmann J."/>
            <person name="Weissenbach J."/>
            <person name="White D.D."/>
            <person name="White J.D."/>
            <person name="Wiley G.B."/>
            <person name="Wincker P."/>
            <person name="Xing Y."/>
            <person name="Yang L."/>
            <person name="Yao Z."/>
            <person name="Ying F."/>
            <person name="Zhai J."/>
            <person name="Zhou L."/>
            <person name="Zuber A."/>
            <person name="Denarie J."/>
            <person name="Dixon R.A."/>
            <person name="May G.D."/>
            <person name="Schwartz D.C."/>
            <person name="Rogers J."/>
            <person name="Quetier F."/>
            <person name="Town C.D."/>
            <person name="Roe B.A."/>
        </authorList>
    </citation>
    <scope>NUCLEOTIDE SEQUENCE [LARGE SCALE GENOMIC DNA]</scope>
    <source>
        <strain evidence="1">A17</strain>
        <strain evidence="2 3">cv. Jemalong A17</strain>
    </source>
</reference>
<dbReference type="EnsemblPlants" id="AET00158">
    <property type="protein sequence ID" value="AET00158"/>
    <property type="gene ID" value="MTR_5g088940"/>
</dbReference>
<dbReference type="PaxDb" id="3880-AET00158"/>
<accession>A0A0C3XT19</accession>
<protein>
    <submittedName>
        <fullName evidence="1 2">Uncharacterized protein</fullName>
    </submittedName>
</protein>
<reference evidence="2" key="3">
    <citation type="submission" date="2015-04" db="UniProtKB">
        <authorList>
            <consortium name="EnsemblPlants"/>
        </authorList>
    </citation>
    <scope>IDENTIFICATION</scope>
    <source>
        <strain evidence="2">cv. Jemalong A17</strain>
    </source>
</reference>
<dbReference type="HOGENOM" id="CLU_2853108_0_0_1"/>
<gene>
    <name evidence="1" type="ordered locus">MTR_5g088940</name>
</gene>
<dbReference type="eggNOG" id="KOG0653">
    <property type="taxonomic scope" value="Eukaryota"/>
</dbReference>
<organism evidence="1 3">
    <name type="scientific">Medicago truncatula</name>
    <name type="common">Barrel medic</name>
    <name type="synonym">Medicago tribuloides</name>
    <dbReference type="NCBI Taxonomy" id="3880"/>
    <lineage>
        <taxon>Eukaryota</taxon>
        <taxon>Viridiplantae</taxon>
        <taxon>Streptophyta</taxon>
        <taxon>Embryophyta</taxon>
        <taxon>Tracheophyta</taxon>
        <taxon>Spermatophyta</taxon>
        <taxon>Magnoliopsida</taxon>
        <taxon>eudicotyledons</taxon>
        <taxon>Gunneridae</taxon>
        <taxon>Pentapetalae</taxon>
        <taxon>rosids</taxon>
        <taxon>fabids</taxon>
        <taxon>Fabales</taxon>
        <taxon>Fabaceae</taxon>
        <taxon>Papilionoideae</taxon>
        <taxon>50 kb inversion clade</taxon>
        <taxon>NPAAA clade</taxon>
        <taxon>Hologalegina</taxon>
        <taxon>IRL clade</taxon>
        <taxon>Trifolieae</taxon>
        <taxon>Medicago</taxon>
    </lineage>
</organism>
<dbReference type="AlphaFoldDB" id="G7KCT7"/>
<evidence type="ECO:0000313" key="2">
    <source>
        <dbReference type="EnsemblPlants" id="AET00158"/>
    </source>
</evidence>
<dbReference type="EMBL" id="CM001221">
    <property type="protein sequence ID" value="AET00158.2"/>
    <property type="molecule type" value="Genomic_DNA"/>
</dbReference>
<reference evidence="1 3" key="2">
    <citation type="journal article" date="2014" name="BMC Genomics">
        <title>An improved genome release (version Mt4.0) for the model legume Medicago truncatula.</title>
        <authorList>
            <person name="Tang H."/>
            <person name="Krishnakumar V."/>
            <person name="Bidwell S."/>
            <person name="Rosen B."/>
            <person name="Chan A."/>
            <person name="Zhou S."/>
            <person name="Gentzbittel L."/>
            <person name="Childs K.L."/>
            <person name="Yandell M."/>
            <person name="Gundlach H."/>
            <person name="Mayer K.F."/>
            <person name="Schwartz D.C."/>
            <person name="Town C.D."/>
        </authorList>
    </citation>
    <scope>GENOME REANNOTATION</scope>
    <source>
        <strain evidence="2 3">cv. Jemalong A17</strain>
    </source>
</reference>
<keyword evidence="3" id="KW-1185">Reference proteome</keyword>
<evidence type="ECO:0000313" key="1">
    <source>
        <dbReference type="EMBL" id="AET00158.2"/>
    </source>
</evidence>
<accession>G7KCT7</accession>
<proteinExistence type="predicted"/>
<name>G7KCT7_MEDTR</name>
<sequence length="65" mass="7526">MASQPDITAKRRSILVDWWIDVHQHSISFVPREEFQLVGINNAQLNSLDITYFYLVLNSSEFALS</sequence>
<evidence type="ECO:0000313" key="3">
    <source>
        <dbReference type="Proteomes" id="UP000002051"/>
    </source>
</evidence>
<dbReference type="Proteomes" id="UP000002051">
    <property type="component" value="Chromosome 5"/>
</dbReference>